<evidence type="ECO:0000259" key="9">
    <source>
        <dbReference type="PROSITE" id="PS51686"/>
    </source>
</evidence>
<feature type="coiled-coil region" evidence="7">
    <location>
        <begin position="271"/>
        <end position="298"/>
    </location>
</feature>
<dbReference type="RefSeq" id="WP_121153212.1">
    <property type="nucleotide sequence ID" value="NZ_CP032829.1"/>
</dbReference>
<dbReference type="InterPro" id="IPR001678">
    <property type="entry name" value="MeTrfase_RsmB-F_NOP2_dom"/>
</dbReference>
<feature type="binding site" evidence="6">
    <location>
        <position position="314"/>
    </location>
    <ligand>
        <name>S-adenosyl-L-methionine</name>
        <dbReference type="ChEBI" id="CHEBI:59789"/>
    </ligand>
</feature>
<keyword evidence="7" id="KW-0175">Coiled coil</keyword>
<evidence type="ECO:0000256" key="4">
    <source>
        <dbReference type="ARBA" id="ARBA00022691"/>
    </source>
</evidence>
<feature type="binding site" evidence="6">
    <location>
        <begin position="251"/>
        <end position="257"/>
    </location>
    <ligand>
        <name>S-adenosyl-L-methionine</name>
        <dbReference type="ChEBI" id="CHEBI:59789"/>
    </ligand>
</feature>
<dbReference type="InterPro" id="IPR018314">
    <property type="entry name" value="RsmB/NOL1/NOP2-like_CS"/>
</dbReference>
<feature type="region of interest" description="Disordered" evidence="8">
    <location>
        <begin position="1"/>
        <end position="22"/>
    </location>
</feature>
<feature type="active site" description="Nucleophile" evidence="6">
    <location>
        <position position="367"/>
    </location>
</feature>
<evidence type="ECO:0000313" key="11">
    <source>
        <dbReference type="Proteomes" id="UP000276254"/>
    </source>
</evidence>
<keyword evidence="3 6" id="KW-0808">Transferase</keyword>
<dbReference type="SUPFAM" id="SSF48013">
    <property type="entry name" value="NusB-like"/>
    <property type="match status" value="1"/>
</dbReference>
<dbReference type="Gene3D" id="1.10.940.10">
    <property type="entry name" value="NusB-like"/>
    <property type="match status" value="1"/>
</dbReference>
<dbReference type="Pfam" id="PF01189">
    <property type="entry name" value="Methyltr_RsmB-F"/>
    <property type="match status" value="1"/>
</dbReference>
<evidence type="ECO:0000256" key="2">
    <source>
        <dbReference type="ARBA" id="ARBA00022603"/>
    </source>
</evidence>
<dbReference type="InterPro" id="IPR023267">
    <property type="entry name" value="RCMT"/>
</dbReference>
<organism evidence="10 11">
    <name type="scientific">Sphingomonas paeninsulae</name>
    <dbReference type="NCBI Taxonomy" id="2319844"/>
    <lineage>
        <taxon>Bacteria</taxon>
        <taxon>Pseudomonadati</taxon>
        <taxon>Pseudomonadota</taxon>
        <taxon>Alphaproteobacteria</taxon>
        <taxon>Sphingomonadales</taxon>
        <taxon>Sphingomonadaceae</taxon>
        <taxon>Sphingomonas</taxon>
    </lineage>
</organism>
<keyword evidence="5 6" id="KW-0694">RNA-binding</keyword>
<dbReference type="Gene3D" id="3.40.50.150">
    <property type="entry name" value="Vaccinia Virus protein VP39"/>
    <property type="match status" value="1"/>
</dbReference>
<dbReference type="PROSITE" id="PS01153">
    <property type="entry name" value="NOL1_NOP2_SUN"/>
    <property type="match status" value="1"/>
</dbReference>
<dbReference type="PANTHER" id="PTHR22807">
    <property type="entry name" value="NOP2 YEAST -RELATED NOL1/NOP2/FMU SUN DOMAIN-CONTAINING"/>
    <property type="match status" value="1"/>
</dbReference>
<dbReference type="PANTHER" id="PTHR22807:SF61">
    <property type="entry name" value="NOL1_NOP2_SUN FAMILY PROTEIN _ ANTITERMINATION NUSB DOMAIN-CONTAINING PROTEIN"/>
    <property type="match status" value="1"/>
</dbReference>
<evidence type="ECO:0000256" key="7">
    <source>
        <dbReference type="SAM" id="Coils"/>
    </source>
</evidence>
<evidence type="ECO:0000256" key="3">
    <source>
        <dbReference type="ARBA" id="ARBA00022679"/>
    </source>
</evidence>
<dbReference type="PROSITE" id="PS51686">
    <property type="entry name" value="SAM_MT_RSMB_NOP"/>
    <property type="match status" value="1"/>
</dbReference>
<feature type="binding site" evidence="6">
    <location>
        <position position="298"/>
    </location>
    <ligand>
        <name>S-adenosyl-L-methionine</name>
        <dbReference type="ChEBI" id="CHEBI:59789"/>
    </ligand>
</feature>
<dbReference type="Pfam" id="PF01029">
    <property type="entry name" value="NusB"/>
    <property type="match status" value="1"/>
</dbReference>
<dbReference type="Proteomes" id="UP000276254">
    <property type="component" value="Chromosome"/>
</dbReference>
<dbReference type="PRINTS" id="PR02008">
    <property type="entry name" value="RCMTFAMILY"/>
</dbReference>
<dbReference type="GO" id="GO:0003723">
    <property type="term" value="F:RNA binding"/>
    <property type="evidence" value="ECO:0007669"/>
    <property type="project" value="UniProtKB-UniRule"/>
</dbReference>
<evidence type="ECO:0000256" key="8">
    <source>
        <dbReference type="SAM" id="MobiDB-lite"/>
    </source>
</evidence>
<dbReference type="GO" id="GO:0001510">
    <property type="term" value="P:RNA methylation"/>
    <property type="evidence" value="ECO:0007669"/>
    <property type="project" value="InterPro"/>
</dbReference>
<dbReference type="GO" id="GO:0008173">
    <property type="term" value="F:RNA methyltransferase activity"/>
    <property type="evidence" value="ECO:0007669"/>
    <property type="project" value="InterPro"/>
</dbReference>
<dbReference type="OrthoDB" id="9810297at2"/>
<name>A0A494TB32_SPHPE</name>
<feature type="domain" description="SAM-dependent MTase RsmB/NOP-type" evidence="9">
    <location>
        <begin position="151"/>
        <end position="424"/>
    </location>
</feature>
<evidence type="ECO:0000313" key="10">
    <source>
        <dbReference type="EMBL" id="AYJ86587.1"/>
    </source>
</evidence>
<evidence type="ECO:0000256" key="1">
    <source>
        <dbReference type="ARBA" id="ARBA00007494"/>
    </source>
</evidence>
<protein>
    <submittedName>
        <fullName evidence="10">SAM-dependent methyltransferase</fullName>
    </submittedName>
</protein>
<keyword evidence="11" id="KW-1185">Reference proteome</keyword>
<gene>
    <name evidence="10" type="ORF">D3Y57_12175</name>
</gene>
<dbReference type="EMBL" id="CP032829">
    <property type="protein sequence ID" value="AYJ86587.1"/>
    <property type="molecule type" value="Genomic_DNA"/>
</dbReference>
<dbReference type="InterPro" id="IPR006027">
    <property type="entry name" value="NusB_RsmB_TIM44"/>
</dbReference>
<dbReference type="GO" id="GO:0006355">
    <property type="term" value="P:regulation of DNA-templated transcription"/>
    <property type="evidence" value="ECO:0007669"/>
    <property type="project" value="InterPro"/>
</dbReference>
<dbReference type="InterPro" id="IPR029063">
    <property type="entry name" value="SAM-dependent_MTases_sf"/>
</dbReference>
<accession>A0A494TB32</accession>
<dbReference type="SUPFAM" id="SSF53335">
    <property type="entry name" value="S-adenosyl-L-methionine-dependent methyltransferases"/>
    <property type="match status" value="1"/>
</dbReference>
<dbReference type="AlphaFoldDB" id="A0A494TB32"/>
<proteinExistence type="inferred from homology"/>
<dbReference type="CDD" id="cd02440">
    <property type="entry name" value="AdoMet_MTases"/>
    <property type="match status" value="1"/>
</dbReference>
<comment type="similarity">
    <text evidence="1 6">Belongs to the class I-like SAM-binding methyltransferase superfamily. RsmB/NOP family.</text>
</comment>
<evidence type="ECO:0000256" key="5">
    <source>
        <dbReference type="ARBA" id="ARBA00022884"/>
    </source>
</evidence>
<keyword evidence="2 6" id="KW-0489">Methyltransferase</keyword>
<sequence>MDKSEPKRTNATPQGSGPEGEIAGARARAAALRLIDAVLRQGQRLDSSVIHATRGVTRPEDRALAIAIATEVLRHLPDLDALIDSATEKPLPHDVKARSVLRLALVQALILGTPPHAAIATALPLVLGGPRRLVHGVFGTLTRRGALLPEIPTLPAEVVERWTKAWGLEALENAARAIAAPPPLDLALRDPADDRIEGEQLAPGHRRLPRGLSVTALPGYEDGRFWVQNIAAQIPVKLLGAGNGRTVLDLCAAPGGKTMQLAAAGWNVIAVEQHSGRIQRLRENLERTKLTAEIVEADVMKWEPAAPVDAILLDAPCTATGIFARHPDVLHRIGDKDIASLSALQGRMLARAIQWLKPDGRLVYATCSMEPEEGEQVIAKSGLTVDPVSANELPLGLTPAPEGWVRILPRPGLDGFFMARLKPF</sequence>
<evidence type="ECO:0000256" key="6">
    <source>
        <dbReference type="PROSITE-ProRule" id="PRU01023"/>
    </source>
</evidence>
<reference evidence="10 11" key="1">
    <citation type="submission" date="2018-09" db="EMBL/GenBank/DDBJ databases">
        <title>Sphingomonas peninsula sp. nov., isolated from fildes peninsula, Antarctic soil.</title>
        <authorList>
            <person name="Yingchao G."/>
        </authorList>
    </citation>
    <scope>NUCLEOTIDE SEQUENCE [LARGE SCALE GENOMIC DNA]</scope>
    <source>
        <strain evidence="10 11">YZ-8</strain>
    </source>
</reference>
<dbReference type="InterPro" id="IPR049560">
    <property type="entry name" value="MeTrfase_RsmB-F_NOP2_cat"/>
</dbReference>
<dbReference type="InterPro" id="IPR035926">
    <property type="entry name" value="NusB-like_sf"/>
</dbReference>
<feature type="binding site" evidence="6">
    <location>
        <position position="272"/>
    </location>
    <ligand>
        <name>S-adenosyl-L-methionine</name>
        <dbReference type="ChEBI" id="CHEBI:59789"/>
    </ligand>
</feature>
<dbReference type="KEGG" id="spha:D3Y57_12175"/>
<keyword evidence="4 6" id="KW-0949">S-adenosyl-L-methionine</keyword>